<evidence type="ECO:0000313" key="2">
    <source>
        <dbReference type="Proteomes" id="UP000185557"/>
    </source>
</evidence>
<dbReference type="Proteomes" id="UP000185557">
    <property type="component" value="Unassembled WGS sequence"/>
</dbReference>
<comment type="caution">
    <text evidence="1">The sequence shown here is derived from an EMBL/GenBank/DDBJ whole genome shotgun (WGS) entry which is preliminary data.</text>
</comment>
<reference evidence="1 2" key="1">
    <citation type="submission" date="2016-11" db="EMBL/GenBank/DDBJ databases">
        <title>Draft Genome Sequences of Nine Cyanobacterial Strains from Diverse Habitats.</title>
        <authorList>
            <person name="Zhu T."/>
            <person name="Hou S."/>
            <person name="Lu X."/>
            <person name="Hess W.R."/>
        </authorList>
    </citation>
    <scope>NUCLEOTIDE SEQUENCE [LARGE SCALE GENOMIC DNA]</scope>
    <source>
        <strain evidence="1 2">NIES-30</strain>
    </source>
</reference>
<dbReference type="EMBL" id="MRCG01000006">
    <property type="protein sequence ID" value="OKH48323.1"/>
    <property type="molecule type" value="Genomic_DNA"/>
</dbReference>
<dbReference type="AlphaFoldDB" id="A0A1U7J676"/>
<proteinExistence type="predicted"/>
<keyword evidence="2" id="KW-1185">Reference proteome</keyword>
<accession>A0A1U7J676</accession>
<sequence length="229" mass="25918">MVKRVQKEESEFVVMPSRVRPIEEALLGHKRYIELHQQGWNNGEIADVMDVSRERVRQVLSFYGLKSVKSASRTVADKQLVDAICRLYDYKDLREIARSMRVAASALEEAVRQRDPLALTLQAEQRAEKHKAALEQRLQEKLDYWKSVSPVGLLTVTSMWRDESGEFRAGARCECGRETSVCLAFLRKGRVFSCGRSGCHGQVRASAGAFKAKAHQAAKNEPKRRAGRV</sequence>
<organism evidence="1 2">
    <name type="scientific">Phormidium tenue NIES-30</name>
    <dbReference type="NCBI Taxonomy" id="549789"/>
    <lineage>
        <taxon>Bacteria</taxon>
        <taxon>Bacillati</taxon>
        <taxon>Cyanobacteriota</taxon>
        <taxon>Cyanophyceae</taxon>
        <taxon>Oscillatoriophycideae</taxon>
        <taxon>Oscillatoriales</taxon>
        <taxon>Oscillatoriaceae</taxon>
        <taxon>Phormidium</taxon>
    </lineage>
</organism>
<evidence type="ECO:0000313" key="1">
    <source>
        <dbReference type="EMBL" id="OKH48323.1"/>
    </source>
</evidence>
<name>A0A1U7J676_9CYAN</name>
<protein>
    <submittedName>
        <fullName evidence="1">Uncharacterized protein</fullName>
    </submittedName>
</protein>
<gene>
    <name evidence="1" type="ORF">NIES30_09815</name>
</gene>